<proteinExistence type="inferred from homology"/>
<dbReference type="GeneTree" id="ENSGT00940000161753"/>
<dbReference type="InterPro" id="IPR013783">
    <property type="entry name" value="Ig-like_fold"/>
</dbReference>
<sequence length="235" mass="25978">PPGSTVRGHPPPQVLWLHDGQEVAESEDFHLHRKQNVCTLLIQEVFPEDTGTYTCHAWNPHGEDRTEARLTVQEPQDGVQPWFITRPKAACAVAGQHVLLSCAIAGEPFPQFSWSRAGRRRPLTSAGEFQLLQKDDVVSLLIRSGQSHLAAQGGGQRNKVGECSCVVSLSVTDGGAEAQEEEEEDAAPARGLLKRCVETRERGEEELRQREAQQLDFRSLLGRRAGSARDNQTRT</sequence>
<name>A0A668A3X1_9TELE</name>
<evidence type="ECO:0000313" key="4">
    <source>
        <dbReference type="Ensembl" id="ENSMMDP00005049580.1"/>
    </source>
</evidence>
<dbReference type="InterPro" id="IPR007110">
    <property type="entry name" value="Ig-like_dom"/>
</dbReference>
<dbReference type="SUPFAM" id="SSF48726">
    <property type="entry name" value="Immunoglobulin"/>
    <property type="match status" value="2"/>
</dbReference>
<feature type="domain" description="Ig-like" evidence="3">
    <location>
        <begin position="81"/>
        <end position="183"/>
    </location>
</feature>
<dbReference type="Ensembl" id="ENSMMDT00005050567.1">
    <property type="protein sequence ID" value="ENSMMDP00005049580.1"/>
    <property type="gene ID" value="ENSMMDG00005022532.1"/>
</dbReference>
<feature type="domain" description="Ig-like" evidence="3">
    <location>
        <begin position="1"/>
        <end position="71"/>
    </location>
</feature>
<dbReference type="Proteomes" id="UP000472263">
    <property type="component" value="Chromosome 21"/>
</dbReference>
<dbReference type="InterPro" id="IPR036179">
    <property type="entry name" value="Ig-like_dom_sf"/>
</dbReference>
<protein>
    <recommendedName>
        <fullName evidence="3">Ig-like domain-containing protein</fullName>
    </recommendedName>
</protein>
<dbReference type="SMART" id="SM00409">
    <property type="entry name" value="IG"/>
    <property type="match status" value="2"/>
</dbReference>
<dbReference type="InterPro" id="IPR003598">
    <property type="entry name" value="Ig_sub2"/>
</dbReference>
<evidence type="ECO:0000256" key="2">
    <source>
        <dbReference type="ARBA" id="ARBA00023319"/>
    </source>
</evidence>
<dbReference type="FunFam" id="2.60.40.10:FF:000080">
    <property type="entry name" value="Myosin light chain kinase, smooth muscle"/>
    <property type="match status" value="1"/>
</dbReference>
<dbReference type="InParanoid" id="A0A668A3X1"/>
<dbReference type="InterPro" id="IPR013098">
    <property type="entry name" value="Ig_I-set"/>
</dbReference>
<organism evidence="4 5">
    <name type="scientific">Myripristis murdjan</name>
    <name type="common">pinecone soldierfish</name>
    <dbReference type="NCBI Taxonomy" id="586833"/>
    <lineage>
        <taxon>Eukaryota</taxon>
        <taxon>Metazoa</taxon>
        <taxon>Chordata</taxon>
        <taxon>Craniata</taxon>
        <taxon>Vertebrata</taxon>
        <taxon>Euteleostomi</taxon>
        <taxon>Actinopterygii</taxon>
        <taxon>Neopterygii</taxon>
        <taxon>Teleostei</taxon>
        <taxon>Neoteleostei</taxon>
        <taxon>Acanthomorphata</taxon>
        <taxon>Holocentriformes</taxon>
        <taxon>Holocentridae</taxon>
        <taxon>Myripristis</taxon>
    </lineage>
</organism>
<comment type="similarity">
    <text evidence="1">Belongs to the protein kinase superfamily. CAMK Ser/Thr protein kinase family.</text>
</comment>
<keyword evidence="5" id="KW-1185">Reference proteome</keyword>
<evidence type="ECO:0000259" key="3">
    <source>
        <dbReference type="PROSITE" id="PS50835"/>
    </source>
</evidence>
<dbReference type="PROSITE" id="PS50835">
    <property type="entry name" value="IG_LIKE"/>
    <property type="match status" value="2"/>
</dbReference>
<dbReference type="AlphaFoldDB" id="A0A668A3X1"/>
<reference evidence="4" key="3">
    <citation type="submission" date="2025-09" db="UniProtKB">
        <authorList>
            <consortium name="Ensembl"/>
        </authorList>
    </citation>
    <scope>IDENTIFICATION</scope>
</reference>
<accession>A0A668A3X1</accession>
<dbReference type="Gene3D" id="2.60.40.10">
    <property type="entry name" value="Immunoglobulins"/>
    <property type="match status" value="2"/>
</dbReference>
<dbReference type="InterPro" id="IPR003599">
    <property type="entry name" value="Ig_sub"/>
</dbReference>
<dbReference type="SMART" id="SM00408">
    <property type="entry name" value="IGc2"/>
    <property type="match status" value="1"/>
</dbReference>
<reference evidence="4" key="2">
    <citation type="submission" date="2025-08" db="UniProtKB">
        <authorList>
            <consortium name="Ensembl"/>
        </authorList>
    </citation>
    <scope>IDENTIFICATION</scope>
</reference>
<dbReference type="Pfam" id="PF07679">
    <property type="entry name" value="I-set"/>
    <property type="match status" value="2"/>
</dbReference>
<evidence type="ECO:0000313" key="5">
    <source>
        <dbReference type="Proteomes" id="UP000472263"/>
    </source>
</evidence>
<reference evidence="4" key="1">
    <citation type="submission" date="2019-06" db="EMBL/GenBank/DDBJ databases">
        <authorList>
            <consortium name="Wellcome Sanger Institute Data Sharing"/>
        </authorList>
    </citation>
    <scope>NUCLEOTIDE SEQUENCE [LARGE SCALE GENOMIC DNA]</scope>
</reference>
<evidence type="ECO:0000256" key="1">
    <source>
        <dbReference type="ARBA" id="ARBA00006692"/>
    </source>
</evidence>
<dbReference type="PANTHER" id="PTHR47633">
    <property type="entry name" value="IMMUNOGLOBULIN"/>
    <property type="match status" value="1"/>
</dbReference>
<keyword evidence="2" id="KW-0393">Immunoglobulin domain</keyword>